<keyword evidence="3" id="KW-0444">Lipid biosynthesis</keyword>
<dbReference type="GO" id="GO:0005737">
    <property type="term" value="C:cytoplasm"/>
    <property type="evidence" value="ECO:0007669"/>
    <property type="project" value="UniProtKB-SubCell"/>
</dbReference>
<comment type="similarity">
    <text evidence="3">Belongs to the acyl carrier protein (ACP) family.</text>
</comment>
<name>A0A1D7Y752_9ACTN</name>
<comment type="pathway">
    <text evidence="3">Lipid metabolism; fatty acid biosynthesis.</text>
</comment>
<evidence type="ECO:0000256" key="3">
    <source>
        <dbReference type="HAMAP-Rule" id="MF_01217"/>
    </source>
</evidence>
<keyword evidence="1 3" id="KW-0596">Phosphopantetheine</keyword>
<dbReference type="InterPro" id="IPR009081">
    <property type="entry name" value="PP-bd_ACP"/>
</dbReference>
<sequence>MLDKEELRALVAQVLDVDVTEVTDDARFVDDLEVDSLMALEVVVILEKKYGIKLPESDLKQIVTLQSAYDLLLGKLGMARVA</sequence>
<dbReference type="GO" id="GO:0000036">
    <property type="term" value="F:acyl carrier activity"/>
    <property type="evidence" value="ECO:0007669"/>
    <property type="project" value="UniProtKB-UniRule"/>
</dbReference>
<keyword evidence="3" id="KW-0963">Cytoplasm</keyword>
<dbReference type="HAMAP" id="MF_01217">
    <property type="entry name" value="Acyl_carrier"/>
    <property type="match status" value="1"/>
</dbReference>
<keyword evidence="3" id="KW-0276">Fatty acid metabolism</keyword>
<dbReference type="InterPro" id="IPR003231">
    <property type="entry name" value="ACP"/>
</dbReference>
<keyword evidence="6" id="KW-1185">Reference proteome</keyword>
<dbReference type="PROSITE" id="PS50075">
    <property type="entry name" value="CARRIER"/>
    <property type="match status" value="1"/>
</dbReference>
<reference evidence="6" key="1">
    <citation type="submission" date="2016-09" db="EMBL/GenBank/DDBJ databases">
        <title>Streptomyces puniciscabiei strain:TW1S1 Genome sequencing and assembly.</title>
        <authorList>
            <person name="Kim M.-K."/>
            <person name="Kim S.B."/>
        </authorList>
    </citation>
    <scope>NUCLEOTIDE SEQUENCE [LARGE SCALE GENOMIC DNA]</scope>
    <source>
        <strain evidence="6">TW1S1</strain>
    </source>
</reference>
<dbReference type="AlphaFoldDB" id="A0A1D7Y752"/>
<evidence type="ECO:0000256" key="2">
    <source>
        <dbReference type="ARBA" id="ARBA00022553"/>
    </source>
</evidence>
<evidence type="ECO:0000256" key="1">
    <source>
        <dbReference type="ARBA" id="ARBA00022450"/>
    </source>
</evidence>
<dbReference type="Gene3D" id="1.10.1200.10">
    <property type="entry name" value="ACP-like"/>
    <property type="match status" value="1"/>
</dbReference>
<dbReference type="KEGG" id="spun:BFF78_09780"/>
<proteinExistence type="inferred from homology"/>
<dbReference type="SMART" id="SM01294">
    <property type="entry name" value="PKS_PP_betabranch"/>
    <property type="match status" value="1"/>
</dbReference>
<dbReference type="InterPro" id="IPR036736">
    <property type="entry name" value="ACP-like_sf"/>
</dbReference>
<evidence type="ECO:0000313" key="5">
    <source>
        <dbReference type="EMBL" id="AOR31290.1"/>
    </source>
</evidence>
<feature type="modified residue" description="O-(pantetheine 4'-phosphoryl)serine" evidence="3">
    <location>
        <position position="36"/>
    </location>
</feature>
<keyword evidence="3" id="KW-0275">Fatty acid biosynthesis</keyword>
<dbReference type="Proteomes" id="UP000094960">
    <property type="component" value="Chromosome"/>
</dbReference>
<keyword evidence="3" id="KW-0443">Lipid metabolism</keyword>
<gene>
    <name evidence="3" type="primary">acpP</name>
    <name evidence="5" type="ORF">BFF78_09780</name>
</gene>
<keyword evidence="2 3" id="KW-0597">Phosphoprotein</keyword>
<dbReference type="UniPathway" id="UPA00094"/>
<accession>A0A1D7Y752</accession>
<evidence type="ECO:0000313" key="6">
    <source>
        <dbReference type="Proteomes" id="UP000094960"/>
    </source>
</evidence>
<evidence type="ECO:0000259" key="4">
    <source>
        <dbReference type="PROSITE" id="PS50075"/>
    </source>
</evidence>
<feature type="domain" description="Carrier" evidence="4">
    <location>
        <begin position="1"/>
        <end position="76"/>
    </location>
</feature>
<protein>
    <recommendedName>
        <fullName evidence="3">Acyl carrier protein</fullName>
        <shortName evidence="3">ACP</shortName>
    </recommendedName>
</protein>
<comment type="PTM">
    <text evidence="3">4'-phosphopantetheine is transferred from CoA to a specific serine of apo-ACP by AcpS. This modification is essential for activity because fatty acids are bound in thioester linkage to the sulfhydryl of the prosthetic group.</text>
</comment>
<organism evidence="5 6">
    <name type="scientific">Streptomyces fodineus</name>
    <dbReference type="NCBI Taxonomy" id="1904616"/>
    <lineage>
        <taxon>Bacteria</taxon>
        <taxon>Bacillati</taxon>
        <taxon>Actinomycetota</taxon>
        <taxon>Actinomycetes</taxon>
        <taxon>Kitasatosporales</taxon>
        <taxon>Streptomycetaceae</taxon>
        <taxon>Streptomyces</taxon>
    </lineage>
</organism>
<dbReference type="EMBL" id="CP017248">
    <property type="protein sequence ID" value="AOR31290.1"/>
    <property type="molecule type" value="Genomic_DNA"/>
</dbReference>
<comment type="function">
    <text evidence="3">Carrier of the growing fatty acid chain in fatty acid biosynthesis.</text>
</comment>
<dbReference type="Pfam" id="PF00550">
    <property type="entry name" value="PP-binding"/>
    <property type="match status" value="1"/>
</dbReference>
<dbReference type="SUPFAM" id="SSF47336">
    <property type="entry name" value="ACP-like"/>
    <property type="match status" value="1"/>
</dbReference>
<comment type="subcellular location">
    <subcellularLocation>
        <location evidence="3">Cytoplasm</location>
    </subcellularLocation>
</comment>
<dbReference type="RefSeq" id="WP_069777935.1">
    <property type="nucleotide sequence ID" value="NZ_CP017248.1"/>
</dbReference>